<dbReference type="InterPro" id="IPR007791">
    <property type="entry name" value="DjlA_N"/>
</dbReference>
<dbReference type="Proteomes" id="UP000193017">
    <property type="component" value="Chromosome"/>
</dbReference>
<dbReference type="CDD" id="cd06257">
    <property type="entry name" value="DnaJ"/>
    <property type="match status" value="1"/>
</dbReference>
<dbReference type="AlphaFoldDB" id="A0A1W6D1B5"/>
<dbReference type="EMBL" id="CP020612">
    <property type="protein sequence ID" value="ARJ70902.1"/>
    <property type="molecule type" value="Genomic_DNA"/>
</dbReference>
<dbReference type="SUPFAM" id="SSF46565">
    <property type="entry name" value="Chaperone J-domain"/>
    <property type="match status" value="1"/>
</dbReference>
<dbReference type="OrthoDB" id="9782583at2"/>
<dbReference type="KEGG" id="pcon:B0A89_12040"/>
<dbReference type="CDD" id="cd07316">
    <property type="entry name" value="terB_like_DjlA"/>
    <property type="match status" value="1"/>
</dbReference>
<evidence type="ECO:0000256" key="1">
    <source>
        <dbReference type="SAM" id="MobiDB-lite"/>
    </source>
</evidence>
<reference evidence="3 4" key="1">
    <citation type="submission" date="2017-03" db="EMBL/GenBank/DDBJ databases">
        <title>Genome sequence of Paracoccus contaminans isolated from a water microcosm.</title>
        <authorList>
            <person name="Aurass P."/>
            <person name="Karste S."/>
            <person name="Trost E."/>
            <person name="Glaeser S.P."/>
            <person name="Kaempfer P."/>
            <person name="Flieger A."/>
        </authorList>
    </citation>
    <scope>NUCLEOTIDE SEQUENCE [LARGE SCALE GENOMIC DNA]</scope>
    <source>
        <strain evidence="4">RKI 16-01929T\LMG 29738T\CCM 8701T\CIP 111112T</strain>
    </source>
</reference>
<dbReference type="InterPro" id="IPR029024">
    <property type="entry name" value="TerB-like"/>
</dbReference>
<dbReference type="SUPFAM" id="SSF158682">
    <property type="entry name" value="TerB-like"/>
    <property type="match status" value="1"/>
</dbReference>
<gene>
    <name evidence="3" type="ORF">B0A89_12040</name>
</gene>
<feature type="region of interest" description="Disordered" evidence="1">
    <location>
        <begin position="1"/>
        <end position="20"/>
    </location>
</feature>
<evidence type="ECO:0000259" key="2">
    <source>
        <dbReference type="Pfam" id="PF05099"/>
    </source>
</evidence>
<dbReference type="STRING" id="1945662.B0A89_12040"/>
<proteinExistence type="predicted"/>
<dbReference type="InterPro" id="IPR036869">
    <property type="entry name" value="J_dom_sf"/>
</dbReference>
<protein>
    <submittedName>
        <fullName evidence="3">Molecular chaperone DjlA</fullName>
    </submittedName>
</protein>
<dbReference type="Gene3D" id="1.10.3680.10">
    <property type="entry name" value="TerB-like"/>
    <property type="match status" value="1"/>
</dbReference>
<dbReference type="InterPro" id="IPR001623">
    <property type="entry name" value="DnaJ_domain"/>
</dbReference>
<dbReference type="Pfam" id="PF05099">
    <property type="entry name" value="TerB"/>
    <property type="match status" value="1"/>
</dbReference>
<evidence type="ECO:0000313" key="4">
    <source>
        <dbReference type="Proteomes" id="UP000193017"/>
    </source>
</evidence>
<evidence type="ECO:0000313" key="3">
    <source>
        <dbReference type="EMBL" id="ARJ70902.1"/>
    </source>
</evidence>
<sequence length="239" mass="25827">MAHSHRPTNPDGTPHLPAPRGFWQRIGDRMAALIGRPRAAVPPERSVAFTIAVIALGAKLAKADGRVAREEVAAFRRIFKIPRTEERAAAHVFDLARRDVAGFELWAGRIAAMFPAGDPVLVDVLDGLYVIATADPGDLHQNEGLFLDEVARIFGVDAGTVATIRARRLTAGGCPPCDVLGIAPGTPIKQARARYRALIRENHPDRAIAHGLPEQAVRLAESRTRAINAAWASYRASYG</sequence>
<feature type="domain" description="Co-chaperone DjlA N-terminal" evidence="2">
    <location>
        <begin position="51"/>
        <end position="165"/>
    </location>
</feature>
<accession>A0A1W6D1B5</accession>
<keyword evidence="4" id="KW-1185">Reference proteome</keyword>
<organism evidence="3 4">
    <name type="scientific">Paracoccus contaminans</name>
    <dbReference type="NCBI Taxonomy" id="1945662"/>
    <lineage>
        <taxon>Bacteria</taxon>
        <taxon>Pseudomonadati</taxon>
        <taxon>Pseudomonadota</taxon>
        <taxon>Alphaproteobacteria</taxon>
        <taxon>Rhodobacterales</taxon>
        <taxon>Paracoccaceae</taxon>
        <taxon>Paracoccus</taxon>
    </lineage>
</organism>
<name>A0A1W6D1B5_9RHOB</name>